<feature type="compositionally biased region" description="Low complexity" evidence="2">
    <location>
        <begin position="648"/>
        <end position="662"/>
    </location>
</feature>
<feature type="domain" description="Rab-GAP TBC" evidence="3">
    <location>
        <begin position="59"/>
        <end position="352"/>
    </location>
</feature>
<dbReference type="AlphaFoldDB" id="A0A0C3L170"/>
<feature type="compositionally biased region" description="Polar residues" evidence="2">
    <location>
        <begin position="716"/>
        <end position="733"/>
    </location>
</feature>
<dbReference type="PROSITE" id="PS50086">
    <property type="entry name" value="TBC_RABGAP"/>
    <property type="match status" value="1"/>
</dbReference>
<dbReference type="HOGENOM" id="CLU_017119_0_0_1"/>
<reference evidence="5" key="2">
    <citation type="submission" date="2015-01" db="EMBL/GenBank/DDBJ databases">
        <title>Evolutionary Origins and Diversification of the Mycorrhizal Mutualists.</title>
        <authorList>
            <consortium name="DOE Joint Genome Institute"/>
            <consortium name="Mycorrhizal Genomics Consortium"/>
            <person name="Kohler A."/>
            <person name="Kuo A."/>
            <person name="Nagy L.G."/>
            <person name="Floudas D."/>
            <person name="Copeland A."/>
            <person name="Barry K.W."/>
            <person name="Cichocki N."/>
            <person name="Veneault-Fourrey C."/>
            <person name="LaButti K."/>
            <person name="Lindquist E.A."/>
            <person name="Lipzen A."/>
            <person name="Lundell T."/>
            <person name="Morin E."/>
            <person name="Murat C."/>
            <person name="Riley R."/>
            <person name="Ohm R."/>
            <person name="Sun H."/>
            <person name="Tunlid A."/>
            <person name="Henrissat B."/>
            <person name="Grigoriev I.V."/>
            <person name="Hibbett D.S."/>
            <person name="Martin F."/>
        </authorList>
    </citation>
    <scope>NUCLEOTIDE SEQUENCE [LARGE SCALE GENOMIC DNA]</scope>
    <source>
        <strain evidence="5">MUT 4182</strain>
    </source>
</reference>
<accession>A0A0C3L170</accession>
<feature type="compositionally biased region" description="Low complexity" evidence="2">
    <location>
        <begin position="698"/>
        <end position="715"/>
    </location>
</feature>
<evidence type="ECO:0000313" key="5">
    <source>
        <dbReference type="Proteomes" id="UP000054248"/>
    </source>
</evidence>
<dbReference type="OrthoDB" id="27140at2759"/>
<dbReference type="STRING" id="1051891.A0A0C3L170"/>
<dbReference type="PANTHER" id="PTHR22957:SF337">
    <property type="entry name" value="TBC1 DOMAIN FAMILY MEMBER 5"/>
    <property type="match status" value="1"/>
</dbReference>
<feature type="compositionally biased region" description="Polar residues" evidence="2">
    <location>
        <begin position="621"/>
        <end position="634"/>
    </location>
</feature>
<sequence length="750" mass="82642">MTTTATTFARASPSAVQTAYESVFHNPDLTLSQLKDAAIDGHLHAVLSRKRPAQSLASGLEAPGRSIAWKVFLIPQPPLTSGSSPVSPANVLAKARKDYVHLLKERMRAPDGSYEPGFVVPGEDAPLRTTTTQVPTAGNWERNNPLSLDEENPWQDYFANVELRKTIAQDVERTFPEIPYFRQPAVQAALTTILFLHCLEYPSVGYRQGMHELLAPILYVVDFDSVPPNSPEVSREVQDMCNRTWVAADAWLLFGLVMNAVREWYEWQEPASQTTSTNGPIPTTKWMAPIVKICGDIQGEYLKKLDPLLWQKLKEGGIEAQLYGIRWLRLLFSREFGVEDIIPLWDGIFAADPTMEIAKWICVAMLVRIRNELIPGDYSSQLTALLRYPPLPHQTQEPVIPHTNLLLRQATYMKLAPSPTVGVNVFMENKEVLGIPAEVPEPRPQPRRLNSRTPPTRGSRPASAGVGGDLRRDVGGLQDLITSRLFDGTSAVFSTVSEIRKNLPDLNDLSASLLKGNEPEPESNAFPYEVMSKKLSPRPTSEWTAPSTGTSLRFEIDALEKELSVIRAAQMRLGKAMEWSLEVLQKDKAEEKDRALDCLAHVKDVLESGDLRMIDERKLSQHPSTEVVSPSPVQAQGIPPAGISTLQPTPSSRPSPFSHRSTGSVSRASPFSRHEGTDPTLGPPRLFQDRPPSALTFPSRISPSGQSHSRSPSMPVNTPRSALSPTTPSQPSAGTGERGSVAYDPLGALQ</sequence>
<proteinExistence type="predicted"/>
<dbReference type="EMBL" id="KN823008">
    <property type="protein sequence ID" value="KIO27458.1"/>
    <property type="molecule type" value="Genomic_DNA"/>
</dbReference>
<dbReference type="GO" id="GO:0005737">
    <property type="term" value="C:cytoplasm"/>
    <property type="evidence" value="ECO:0007669"/>
    <property type="project" value="UniProtKB-ARBA"/>
</dbReference>
<evidence type="ECO:0000313" key="4">
    <source>
        <dbReference type="EMBL" id="KIO27458.1"/>
    </source>
</evidence>
<dbReference type="InterPro" id="IPR035969">
    <property type="entry name" value="Rab-GAP_TBC_sf"/>
</dbReference>
<dbReference type="Pfam" id="PF00566">
    <property type="entry name" value="RabGAP-TBC"/>
    <property type="match status" value="2"/>
</dbReference>
<dbReference type="Proteomes" id="UP000054248">
    <property type="component" value="Unassembled WGS sequence"/>
</dbReference>
<feature type="region of interest" description="Disordered" evidence="2">
    <location>
        <begin position="620"/>
        <end position="750"/>
    </location>
</feature>
<protein>
    <recommendedName>
        <fullName evidence="3">Rab-GAP TBC domain-containing protein</fullName>
    </recommendedName>
</protein>
<name>A0A0C3L170_9AGAM</name>
<keyword evidence="1" id="KW-0343">GTPase activation</keyword>
<dbReference type="SUPFAM" id="SSF47923">
    <property type="entry name" value="Ypt/Rab-GAP domain of gyp1p"/>
    <property type="match status" value="2"/>
</dbReference>
<dbReference type="FunFam" id="1.10.8.270:FF:000011">
    <property type="entry name" value="TBC1 domain family member 5"/>
    <property type="match status" value="1"/>
</dbReference>
<dbReference type="Gene3D" id="1.10.8.270">
    <property type="entry name" value="putative rabgap domain of human tbc1 domain family member 14 like domains"/>
    <property type="match status" value="1"/>
</dbReference>
<evidence type="ECO:0000256" key="2">
    <source>
        <dbReference type="SAM" id="MobiDB-lite"/>
    </source>
</evidence>
<dbReference type="GO" id="GO:0005096">
    <property type="term" value="F:GTPase activator activity"/>
    <property type="evidence" value="ECO:0007669"/>
    <property type="project" value="UniProtKB-KW"/>
</dbReference>
<evidence type="ECO:0000256" key="1">
    <source>
        <dbReference type="ARBA" id="ARBA00022468"/>
    </source>
</evidence>
<dbReference type="SMART" id="SM00164">
    <property type="entry name" value="TBC"/>
    <property type="match status" value="1"/>
</dbReference>
<keyword evidence="5" id="KW-1185">Reference proteome</keyword>
<feature type="region of interest" description="Disordered" evidence="2">
    <location>
        <begin position="436"/>
        <end position="471"/>
    </location>
</feature>
<dbReference type="PANTHER" id="PTHR22957">
    <property type="entry name" value="TBC1 DOMAIN FAMILY MEMBER GTPASE-ACTIVATING PROTEIN"/>
    <property type="match status" value="1"/>
</dbReference>
<dbReference type="Gene3D" id="1.10.472.80">
    <property type="entry name" value="Ypt/Rab-GAP domain of gyp1p, domain 3"/>
    <property type="match status" value="1"/>
</dbReference>
<evidence type="ECO:0000259" key="3">
    <source>
        <dbReference type="PROSITE" id="PS50086"/>
    </source>
</evidence>
<organism evidence="4 5">
    <name type="scientific">Tulasnella calospora MUT 4182</name>
    <dbReference type="NCBI Taxonomy" id="1051891"/>
    <lineage>
        <taxon>Eukaryota</taxon>
        <taxon>Fungi</taxon>
        <taxon>Dikarya</taxon>
        <taxon>Basidiomycota</taxon>
        <taxon>Agaricomycotina</taxon>
        <taxon>Agaricomycetes</taxon>
        <taxon>Cantharellales</taxon>
        <taxon>Tulasnellaceae</taxon>
        <taxon>Tulasnella</taxon>
    </lineage>
</organism>
<dbReference type="InterPro" id="IPR000195">
    <property type="entry name" value="Rab-GAP-TBC_dom"/>
</dbReference>
<dbReference type="FunFam" id="1.10.472.80:FF:000038">
    <property type="entry name" value="TBC1 domain family member 5"/>
    <property type="match status" value="1"/>
</dbReference>
<gene>
    <name evidence="4" type="ORF">M407DRAFT_190705</name>
</gene>
<reference evidence="4 5" key="1">
    <citation type="submission" date="2014-04" db="EMBL/GenBank/DDBJ databases">
        <authorList>
            <consortium name="DOE Joint Genome Institute"/>
            <person name="Kuo A."/>
            <person name="Girlanda M."/>
            <person name="Perotto S."/>
            <person name="Kohler A."/>
            <person name="Nagy L.G."/>
            <person name="Floudas D."/>
            <person name="Copeland A."/>
            <person name="Barry K.W."/>
            <person name="Cichocki N."/>
            <person name="Veneault-Fourrey C."/>
            <person name="LaButti K."/>
            <person name="Lindquist E.A."/>
            <person name="Lipzen A."/>
            <person name="Lundell T."/>
            <person name="Morin E."/>
            <person name="Murat C."/>
            <person name="Sun H."/>
            <person name="Tunlid A."/>
            <person name="Henrissat B."/>
            <person name="Grigoriev I.V."/>
            <person name="Hibbett D.S."/>
            <person name="Martin F."/>
            <person name="Nordberg H.P."/>
            <person name="Cantor M.N."/>
            <person name="Hua S.X."/>
        </authorList>
    </citation>
    <scope>NUCLEOTIDE SEQUENCE [LARGE SCALE GENOMIC DNA]</scope>
    <source>
        <strain evidence="4 5">MUT 4182</strain>
    </source>
</reference>